<organism evidence="1 2">
    <name type="scientific">Alosa alosa</name>
    <name type="common">allis shad</name>
    <dbReference type="NCBI Taxonomy" id="278164"/>
    <lineage>
        <taxon>Eukaryota</taxon>
        <taxon>Metazoa</taxon>
        <taxon>Chordata</taxon>
        <taxon>Craniata</taxon>
        <taxon>Vertebrata</taxon>
        <taxon>Euteleostomi</taxon>
        <taxon>Actinopterygii</taxon>
        <taxon>Neopterygii</taxon>
        <taxon>Teleostei</taxon>
        <taxon>Clupei</taxon>
        <taxon>Clupeiformes</taxon>
        <taxon>Clupeoidei</taxon>
        <taxon>Clupeidae</taxon>
        <taxon>Alosa</taxon>
    </lineage>
</organism>
<dbReference type="Proteomes" id="UP000823561">
    <property type="component" value="Chromosome 20"/>
</dbReference>
<reference evidence="1" key="1">
    <citation type="submission" date="2020-10" db="EMBL/GenBank/DDBJ databases">
        <title>Chromosome-scale genome assembly of the Allis shad, Alosa alosa.</title>
        <authorList>
            <person name="Margot Z."/>
            <person name="Christophe K."/>
            <person name="Cabau C."/>
            <person name="Louis A."/>
            <person name="Berthelot C."/>
            <person name="Parey E."/>
            <person name="Roest Crollius H."/>
            <person name="Montfort J."/>
            <person name="Robinson-Rechavi M."/>
            <person name="Bucao C."/>
            <person name="Bouchez O."/>
            <person name="Gislard M."/>
            <person name="Lluch J."/>
            <person name="Milhes M."/>
            <person name="Lampietro C."/>
            <person name="Lopez Roques C."/>
            <person name="Donnadieu C."/>
            <person name="Braasch I."/>
            <person name="Desvignes T."/>
            <person name="Postlethwait J."/>
            <person name="Bobe J."/>
            <person name="Guiguen Y."/>
        </authorList>
    </citation>
    <scope>NUCLEOTIDE SEQUENCE</scope>
    <source>
        <strain evidence="1">M-15738</strain>
        <tissue evidence="1">Blood</tissue>
    </source>
</reference>
<evidence type="ECO:0000313" key="2">
    <source>
        <dbReference type="Proteomes" id="UP000823561"/>
    </source>
</evidence>
<proteinExistence type="predicted"/>
<name>A0AAV6FSH1_9TELE</name>
<comment type="caution">
    <text evidence="1">The sequence shown here is derived from an EMBL/GenBank/DDBJ whole genome shotgun (WGS) entry which is preliminary data.</text>
</comment>
<keyword evidence="2" id="KW-1185">Reference proteome</keyword>
<sequence>MLSSLPDLMTNMITEGARGSVLASIRKISVCSSLGSKEILISSVEAAAAGLLMNATSGNMVTTVSKGSSSNCPSEYNQRHAVRIGGW</sequence>
<dbReference type="EMBL" id="JADWDJ010000020">
    <property type="protein sequence ID" value="KAG5264456.1"/>
    <property type="molecule type" value="Genomic_DNA"/>
</dbReference>
<accession>A0AAV6FSH1</accession>
<protein>
    <submittedName>
        <fullName evidence="1">Uncharacterized protein</fullName>
    </submittedName>
</protein>
<gene>
    <name evidence="1" type="ORF">AALO_G00253970</name>
</gene>
<dbReference type="AlphaFoldDB" id="A0AAV6FSH1"/>
<evidence type="ECO:0000313" key="1">
    <source>
        <dbReference type="EMBL" id="KAG5264456.1"/>
    </source>
</evidence>